<dbReference type="EMBL" id="MFGA01000002">
    <property type="protein sequence ID" value="OGF21593.1"/>
    <property type="molecule type" value="Genomic_DNA"/>
</dbReference>
<sequence>MTALDNKDNKLEKSILETVAYFDIFSYPLTLVEIWKWLFLKEANGLFISLNKIEEIIKNSEAIKTLLEYKQGFYFFKNREALIALRKERYNLAENKFRKALRVAGFLKWIPGIKMIGICNSLSWANADTGSDIDFFIVTEKGKLWTSRFLAVGFLKIFGLRPEKNNTKDKICLSFFVDEEHLNLENLAIESPDIYLIYWINQLVPIFDRGGVHQKFLESNQWIKIFLPNIFNNEGSERRRVAEDFIFVGRKEKTAAGGLAEKFLHKLQYQILPKKIKEVANQNSNVVVKDGILKFHCDNDRRKKYQEKWFSKIKELERCL</sequence>
<organism evidence="1 2">
    <name type="scientific">Candidatus Falkowbacteria bacterium RIFOXYA2_FULL_38_12</name>
    <dbReference type="NCBI Taxonomy" id="1797993"/>
    <lineage>
        <taxon>Bacteria</taxon>
        <taxon>Candidatus Falkowiibacteriota</taxon>
    </lineage>
</organism>
<evidence type="ECO:0008006" key="3">
    <source>
        <dbReference type="Google" id="ProtNLM"/>
    </source>
</evidence>
<reference evidence="1 2" key="1">
    <citation type="journal article" date="2016" name="Nat. Commun.">
        <title>Thousands of microbial genomes shed light on interconnected biogeochemical processes in an aquifer system.</title>
        <authorList>
            <person name="Anantharaman K."/>
            <person name="Brown C.T."/>
            <person name="Hug L.A."/>
            <person name="Sharon I."/>
            <person name="Castelle C.J."/>
            <person name="Probst A.J."/>
            <person name="Thomas B.C."/>
            <person name="Singh A."/>
            <person name="Wilkins M.J."/>
            <person name="Karaoz U."/>
            <person name="Brodie E.L."/>
            <person name="Williams K.H."/>
            <person name="Hubbard S.S."/>
            <person name="Banfield J.F."/>
        </authorList>
    </citation>
    <scope>NUCLEOTIDE SEQUENCE [LARGE SCALE GENOMIC DNA]</scope>
</reference>
<accession>A0A1F5S5A1</accession>
<name>A0A1F5S5A1_9BACT</name>
<evidence type="ECO:0000313" key="2">
    <source>
        <dbReference type="Proteomes" id="UP000177407"/>
    </source>
</evidence>
<protein>
    <recommendedName>
        <fullName evidence="3">Polymerase nucleotidyl transferase domain-containing protein</fullName>
    </recommendedName>
</protein>
<dbReference type="AlphaFoldDB" id="A0A1F5S5A1"/>
<comment type="caution">
    <text evidence="1">The sequence shown here is derived from an EMBL/GenBank/DDBJ whole genome shotgun (WGS) entry which is preliminary data.</text>
</comment>
<dbReference type="Proteomes" id="UP000177407">
    <property type="component" value="Unassembled WGS sequence"/>
</dbReference>
<evidence type="ECO:0000313" key="1">
    <source>
        <dbReference type="EMBL" id="OGF21593.1"/>
    </source>
</evidence>
<gene>
    <name evidence="1" type="ORF">A2257_02190</name>
</gene>
<proteinExistence type="predicted"/>